<evidence type="ECO:0000313" key="5">
    <source>
        <dbReference type="Proteomes" id="UP000053455"/>
    </source>
</evidence>
<dbReference type="AlphaFoldDB" id="A0A0H0XKA3"/>
<evidence type="ECO:0000256" key="2">
    <source>
        <dbReference type="PROSITE-ProRule" id="PRU01379"/>
    </source>
</evidence>
<dbReference type="PROSITE" id="PS51257">
    <property type="entry name" value="PROKAR_LIPOPROTEIN"/>
    <property type="match status" value="1"/>
</dbReference>
<dbReference type="InterPro" id="IPR000834">
    <property type="entry name" value="Peptidase_M14"/>
</dbReference>
<dbReference type="Proteomes" id="UP000053455">
    <property type="component" value="Unassembled WGS sequence"/>
</dbReference>
<dbReference type="GO" id="GO:0006508">
    <property type="term" value="P:proteolysis"/>
    <property type="evidence" value="ECO:0007669"/>
    <property type="project" value="InterPro"/>
</dbReference>
<evidence type="ECO:0000259" key="3">
    <source>
        <dbReference type="PROSITE" id="PS52035"/>
    </source>
</evidence>
<dbReference type="Pfam" id="PF18027">
    <property type="entry name" value="Pepdidase_M14_N"/>
    <property type="match status" value="1"/>
</dbReference>
<dbReference type="InterPro" id="IPR050821">
    <property type="entry name" value="Cytosolic_carboxypeptidase"/>
</dbReference>
<evidence type="ECO:0000256" key="1">
    <source>
        <dbReference type="ARBA" id="ARBA00001947"/>
    </source>
</evidence>
<sequence length="380" mass="42050">MPERPLLDIPAEARCVGQSLAIDTNFPAGALSSCTIGDDGQIAITIAPENAPPINCSPWYAFRVHTAEATDVSIRLSYTECGHRYWPKVSTDGVNWEYLDPDQVAVREFAGMDFADLTIATTGEPLFVSAQEIIAPATYDGWMDGLLTGGNAGRYLLGPSAEGRPIEALSIGNADAREQIVLIGRQHPPEVTGALVMFPFVETLLGNDPLAVQFRARFHVTAVPLLNPDGVVRGYWRHNTGGVDLNRDWGPFSQPETRLMRDVLNAIGADPWQDLRLILDFHSTNRDVFYTIPDELPTDPELFTRNWLARYQDRMAGYDVNRDARHTVGRPISKAYAFDTYGVPGVTFEIGDETDRALIRRIGRESAIAMMETLLAYPPE</sequence>
<gene>
    <name evidence="4" type="ORF">AAV99_12610</name>
</gene>
<dbReference type="InterPro" id="IPR040626">
    <property type="entry name" value="Pepdidase_M14_N"/>
</dbReference>
<dbReference type="Gene3D" id="2.60.40.3120">
    <property type="match status" value="1"/>
</dbReference>
<dbReference type="Pfam" id="PF00246">
    <property type="entry name" value="Peptidase_M14"/>
    <property type="match status" value="1"/>
</dbReference>
<reference evidence="4 5" key="1">
    <citation type="submission" date="2015-04" db="EMBL/GenBank/DDBJ databases">
        <title>The draft genome sequence of Erythrobacter marinus HWDM-33.</title>
        <authorList>
            <person name="Zhuang L."/>
            <person name="Liu Y."/>
            <person name="Shao Z."/>
        </authorList>
    </citation>
    <scope>NUCLEOTIDE SEQUENCE [LARGE SCALE GENOMIC DNA]</scope>
    <source>
        <strain evidence="4 5">HWDM-33</strain>
    </source>
</reference>
<dbReference type="PATRIC" id="fig|874156.12.peg.2596"/>
<comment type="similarity">
    <text evidence="2">Belongs to the peptidase M14 family.</text>
</comment>
<dbReference type="PANTHER" id="PTHR12756">
    <property type="entry name" value="CYTOSOLIC CARBOXYPEPTIDASE"/>
    <property type="match status" value="1"/>
</dbReference>
<dbReference type="SMART" id="SM00631">
    <property type="entry name" value="Zn_pept"/>
    <property type="match status" value="1"/>
</dbReference>
<dbReference type="EMBL" id="LBHU01000004">
    <property type="protein sequence ID" value="KLI63033.1"/>
    <property type="molecule type" value="Genomic_DNA"/>
</dbReference>
<dbReference type="STRING" id="874156.GCA_001021555_02605"/>
<keyword evidence="5" id="KW-1185">Reference proteome</keyword>
<proteinExistence type="inferred from homology"/>
<dbReference type="SUPFAM" id="SSF53187">
    <property type="entry name" value="Zn-dependent exopeptidases"/>
    <property type="match status" value="1"/>
</dbReference>
<name>A0A0H0XKA3_9SPHN</name>
<comment type="cofactor">
    <cofactor evidence="1">
        <name>Zn(2+)</name>
        <dbReference type="ChEBI" id="CHEBI:29105"/>
    </cofactor>
</comment>
<dbReference type="PANTHER" id="PTHR12756:SF11">
    <property type="entry name" value="CYTOSOLIC CARBOXYPEPTIDASE 1"/>
    <property type="match status" value="1"/>
</dbReference>
<dbReference type="CDD" id="cd06237">
    <property type="entry name" value="M14_Nna1-like"/>
    <property type="match status" value="1"/>
</dbReference>
<dbReference type="GO" id="GO:0008270">
    <property type="term" value="F:zinc ion binding"/>
    <property type="evidence" value="ECO:0007669"/>
    <property type="project" value="InterPro"/>
</dbReference>
<comment type="caution">
    <text evidence="4">The sequence shown here is derived from an EMBL/GenBank/DDBJ whole genome shotgun (WGS) entry which is preliminary data.</text>
</comment>
<organism evidence="4 5">
    <name type="scientific">Aurantiacibacter marinus</name>
    <dbReference type="NCBI Taxonomy" id="874156"/>
    <lineage>
        <taxon>Bacteria</taxon>
        <taxon>Pseudomonadati</taxon>
        <taxon>Pseudomonadota</taxon>
        <taxon>Alphaproteobacteria</taxon>
        <taxon>Sphingomonadales</taxon>
        <taxon>Erythrobacteraceae</taxon>
        <taxon>Aurantiacibacter</taxon>
    </lineage>
</organism>
<protein>
    <recommendedName>
        <fullName evidence="3">Peptidase M14 domain-containing protein</fullName>
    </recommendedName>
</protein>
<dbReference type="GO" id="GO:0004181">
    <property type="term" value="F:metallocarboxypeptidase activity"/>
    <property type="evidence" value="ECO:0007669"/>
    <property type="project" value="InterPro"/>
</dbReference>
<dbReference type="Gene3D" id="3.40.630.10">
    <property type="entry name" value="Zn peptidases"/>
    <property type="match status" value="1"/>
</dbReference>
<dbReference type="PROSITE" id="PS52035">
    <property type="entry name" value="PEPTIDASE_M14"/>
    <property type="match status" value="1"/>
</dbReference>
<feature type="domain" description="Peptidase M14" evidence="3">
    <location>
        <begin position="132"/>
        <end position="380"/>
    </location>
</feature>
<accession>A0A0H0XKA3</accession>
<comment type="caution">
    <text evidence="2">Lacks conserved residue(s) required for the propagation of feature annotation.</text>
</comment>
<evidence type="ECO:0000313" key="4">
    <source>
        <dbReference type="EMBL" id="KLI63033.1"/>
    </source>
</evidence>